<evidence type="ECO:0000313" key="24">
    <source>
        <dbReference type="Proteomes" id="UP001188597"/>
    </source>
</evidence>
<keyword evidence="13" id="KW-0460">Magnesium</keyword>
<dbReference type="GO" id="GO:0070192">
    <property type="term" value="P:chromosome organization involved in meiotic cell cycle"/>
    <property type="evidence" value="ECO:0007669"/>
    <property type="project" value="TreeGrafter"/>
</dbReference>
<evidence type="ECO:0000256" key="7">
    <source>
        <dbReference type="ARBA" id="ARBA00022723"/>
    </source>
</evidence>
<dbReference type="InterPro" id="IPR038729">
    <property type="entry name" value="Rad50/SbcC_AAA"/>
</dbReference>
<evidence type="ECO:0000256" key="15">
    <source>
        <dbReference type="ARBA" id="ARBA00023204"/>
    </source>
</evidence>
<evidence type="ECO:0000256" key="8">
    <source>
        <dbReference type="ARBA" id="ARBA00022741"/>
    </source>
</evidence>
<gene>
    <name evidence="23" type="ORF">RJ639_044489</name>
</gene>
<evidence type="ECO:0000256" key="20">
    <source>
        <dbReference type="ARBA" id="ARBA00064981"/>
    </source>
</evidence>
<accession>A0AA89B0E9</accession>
<comment type="cofactor">
    <cofactor evidence="1">
        <name>Zn(2+)</name>
        <dbReference type="ChEBI" id="CHEBI:29105"/>
    </cofactor>
</comment>
<dbReference type="InterPro" id="IPR027417">
    <property type="entry name" value="P-loop_NTPase"/>
</dbReference>
<feature type="coiled-coil region" evidence="21">
    <location>
        <begin position="642"/>
        <end position="708"/>
    </location>
</feature>
<keyword evidence="14 21" id="KW-0175">Coiled coil</keyword>
<dbReference type="GO" id="GO:0046872">
    <property type="term" value="F:metal ion binding"/>
    <property type="evidence" value="ECO:0007669"/>
    <property type="project" value="UniProtKB-KW"/>
</dbReference>
<evidence type="ECO:0000259" key="22">
    <source>
        <dbReference type="Pfam" id="PF13476"/>
    </source>
</evidence>
<dbReference type="GO" id="GO:0030870">
    <property type="term" value="C:Mre11 complex"/>
    <property type="evidence" value="ECO:0007669"/>
    <property type="project" value="TreeGrafter"/>
</dbReference>
<feature type="coiled-coil region" evidence="21">
    <location>
        <begin position="284"/>
        <end position="343"/>
    </location>
</feature>
<comment type="subcellular location">
    <subcellularLocation>
        <location evidence="3">Chromosome</location>
    </subcellularLocation>
    <subcellularLocation>
        <location evidence="2">Nucleus</location>
    </subcellularLocation>
</comment>
<evidence type="ECO:0000256" key="12">
    <source>
        <dbReference type="ARBA" id="ARBA00022840"/>
    </source>
</evidence>
<evidence type="ECO:0000256" key="17">
    <source>
        <dbReference type="ARBA" id="ARBA00023254"/>
    </source>
</evidence>
<comment type="caution">
    <text evidence="23">The sequence shown here is derived from an EMBL/GenBank/DDBJ whole genome shotgun (WGS) entry which is preliminary data.</text>
</comment>
<keyword evidence="8" id="KW-0547">Nucleotide-binding</keyword>
<feature type="coiled-coil region" evidence="21">
    <location>
        <begin position="1031"/>
        <end position="1058"/>
    </location>
</feature>
<dbReference type="Gene3D" id="3.40.50.300">
    <property type="entry name" value="P-loop containing nucleotide triphosphate hydrolases"/>
    <property type="match status" value="2"/>
</dbReference>
<proteinExistence type="inferred from homology"/>
<dbReference type="FunFam" id="3.40.50.300:FF:001649">
    <property type="entry name" value="DNA repair protein RAD50"/>
    <property type="match status" value="1"/>
</dbReference>
<evidence type="ECO:0000256" key="21">
    <source>
        <dbReference type="SAM" id="Coils"/>
    </source>
</evidence>
<dbReference type="Pfam" id="PF13476">
    <property type="entry name" value="AAA_23"/>
    <property type="match status" value="1"/>
</dbReference>
<comment type="subunit">
    <text evidence="20">Component of the MRN complex composed of two heterodimers RAD50 and MRE11 associated with a single NBS1.</text>
</comment>
<sequence length="1404" mass="162372">MSTVDKMLIKGIRSFDPENKNVITFFRPLTLIVGPNGAGKTTIIECLKLSCTGELPPNARSGHSFIHDPKVAGETETKGQIKLRFKTAAGKDVVCIRSFQLTQKASKMEYKAIESVLQTINPHTGEKVCLSYRCADMDREIPALMGVSKSILENVIFVHQDEANWPLQDPSTLKKKFDDIFSATRYTKALEVIKKLHKDQAQEIKTYKLKLENLQTLKDAAYKLRESIAQDQEKTETLAIQMEEIDQSVKNVDAKIHHTEATLKDLRRLQDQITTKTAQRSTLFKEKEKQYEALAEENEDTDEELLEWKTKFGEKIALLNSKIRKLEREMNDIETKSSLLKEGINESIWEISKLQRDADEHMKLKNDRDQIIQKLFGRHNLGNLPNIPFSDEVVANLTNRINSRLLDLDRDLQDKKECQHQLQEACEFPLDSKTPTTFVLINIDLNIFIQSSITTQLEVAWERYMDANGRWKDIDAKKQAKLEIKSGILERIKEKEKERDLYDSNISDVDLEHLDESEKNLRLEVERKSNQLAVRDFKNVTEEKQVELNAIERKIKDLHHEKDILFADSEDRVRQTVKNRDLETLKKKHKKMQVKALFLSFISFTFSPLSSAFSVGLDLIDDHKERVRRVLKGRLPSDKEWKKEVTRALSALTTEFNELNGKSREADKEVNLVQMKIQEMNKSLSKLHKDMESRKRFIESKLQSLDQQSLSIDSYLRVLEIAKEKRDVHKSKYNIADGMRQMFDPFERVARAHHICPCCERPFSYEEEDEFVKKQRVKAASSAEHMKVLAVESSNSDSHFQQLEKLHMAYEEYAKIGKETIPLVEKNLYELNAELDQKSQALDDVLGVLAQIKADKDLVEALVQPVETADRLFHEIQGLQKEVQDLEYKLDYGGQGVKSVEEIQLELKTLQSTRDIMKNDLQKLQEEQRDMEISLSKTTIKWHASREEKVRAASLLRDVKKAEEELEHLAEMKAQVDLDEKGKGLRVSQCSIPQTRVKNAIQASISRLLAEALGPLDKEKDQLLRDHYDLKGKLDAEYEEQAEAKRKYQQEVETLRLVTSKIREYDSLGIGEKLQEVKNKHSLSQSQLQSCEIRKQEISSELKKSEDVMGSQDQLKRNIEDNLNYRKTKAEVDKLTNEIDSLEERTLEIGGVSSFEAELAKLTRERESLLSELNRCHGTLSVYQSNVAKNKIDLKQAQYKDIDKRYFDQLIQLKTTEMANKDLDRYYNALDKALMRFHTMKMEEINKIIRELWQQTYRGQDIDYISIHSDSEGAGTRSYSYRVLMQTGDAELEMRGRCSAGQKIPVTGQTHALNEELYWTEENGKKALDEPTTNLDGPNAESLAAALLRIMEDRKGQENFQLIVITHDERFAQLIGRRQHAEKYYRVTKDDHQHSIIEAQEIFD</sequence>
<evidence type="ECO:0000256" key="5">
    <source>
        <dbReference type="ARBA" id="ARBA00017893"/>
    </source>
</evidence>
<dbReference type="GO" id="GO:0000794">
    <property type="term" value="C:condensed nuclear chromosome"/>
    <property type="evidence" value="ECO:0007669"/>
    <property type="project" value="TreeGrafter"/>
</dbReference>
<comment type="similarity">
    <text evidence="4">Belongs to the SMC family. RAD50 subfamily.</text>
</comment>
<keyword evidence="15" id="KW-0234">DNA repair</keyword>
<dbReference type="GO" id="GO:0051880">
    <property type="term" value="F:G-quadruplex DNA binding"/>
    <property type="evidence" value="ECO:0007669"/>
    <property type="project" value="TreeGrafter"/>
</dbReference>
<keyword evidence="24" id="KW-1185">Reference proteome</keyword>
<organism evidence="23 24">
    <name type="scientific">Escallonia herrerae</name>
    <dbReference type="NCBI Taxonomy" id="1293975"/>
    <lineage>
        <taxon>Eukaryota</taxon>
        <taxon>Viridiplantae</taxon>
        <taxon>Streptophyta</taxon>
        <taxon>Embryophyta</taxon>
        <taxon>Tracheophyta</taxon>
        <taxon>Spermatophyta</taxon>
        <taxon>Magnoliopsida</taxon>
        <taxon>eudicotyledons</taxon>
        <taxon>Gunneridae</taxon>
        <taxon>Pentapetalae</taxon>
        <taxon>asterids</taxon>
        <taxon>campanulids</taxon>
        <taxon>Escalloniales</taxon>
        <taxon>Escalloniaceae</taxon>
        <taxon>Escallonia</taxon>
    </lineage>
</organism>
<dbReference type="PANTHER" id="PTHR18867:SF12">
    <property type="entry name" value="DNA REPAIR PROTEIN RAD50"/>
    <property type="match status" value="1"/>
</dbReference>
<evidence type="ECO:0000256" key="4">
    <source>
        <dbReference type="ARBA" id="ARBA00009439"/>
    </source>
</evidence>
<keyword evidence="7" id="KW-0479">Metal-binding</keyword>
<dbReference type="SUPFAM" id="SSF52540">
    <property type="entry name" value="P-loop containing nucleoside triphosphate hydrolases"/>
    <property type="match status" value="1"/>
</dbReference>
<dbReference type="GO" id="GO:0000722">
    <property type="term" value="P:telomere maintenance via recombination"/>
    <property type="evidence" value="ECO:0007669"/>
    <property type="project" value="TreeGrafter"/>
</dbReference>
<keyword evidence="11" id="KW-0862">Zinc</keyword>
<keyword evidence="10" id="KW-0378">Hydrolase</keyword>
<evidence type="ECO:0000256" key="9">
    <source>
        <dbReference type="ARBA" id="ARBA00022763"/>
    </source>
</evidence>
<keyword evidence="12" id="KW-0067">ATP-binding</keyword>
<evidence type="ECO:0000256" key="2">
    <source>
        <dbReference type="ARBA" id="ARBA00004123"/>
    </source>
</evidence>
<feature type="coiled-coil region" evidence="21">
    <location>
        <begin position="869"/>
        <end position="979"/>
    </location>
</feature>
<evidence type="ECO:0000256" key="1">
    <source>
        <dbReference type="ARBA" id="ARBA00001947"/>
    </source>
</evidence>
<dbReference type="GO" id="GO:0005524">
    <property type="term" value="F:ATP binding"/>
    <property type="evidence" value="ECO:0007669"/>
    <property type="project" value="UniProtKB-KW"/>
</dbReference>
<keyword evidence="18" id="KW-0131">Cell cycle</keyword>
<evidence type="ECO:0000256" key="3">
    <source>
        <dbReference type="ARBA" id="ARBA00004286"/>
    </source>
</evidence>
<evidence type="ECO:0000256" key="13">
    <source>
        <dbReference type="ARBA" id="ARBA00022842"/>
    </source>
</evidence>
<protein>
    <recommendedName>
        <fullName evidence="5">DNA repair protein RAD50</fullName>
    </recommendedName>
</protein>
<keyword evidence="16" id="KW-0539">Nucleus</keyword>
<evidence type="ECO:0000256" key="14">
    <source>
        <dbReference type="ARBA" id="ARBA00023054"/>
    </source>
</evidence>
<evidence type="ECO:0000256" key="19">
    <source>
        <dbReference type="ARBA" id="ARBA00049360"/>
    </source>
</evidence>
<keyword evidence="17" id="KW-0469">Meiosis</keyword>
<feature type="domain" description="Rad50/SbcC-type AAA" evidence="22">
    <location>
        <begin position="6"/>
        <end position="219"/>
    </location>
</feature>
<dbReference type="GO" id="GO:0007004">
    <property type="term" value="P:telomere maintenance via telomerase"/>
    <property type="evidence" value="ECO:0007669"/>
    <property type="project" value="TreeGrafter"/>
</dbReference>
<comment type="catalytic activity">
    <reaction evidence="19">
        <text>ATP + H2O = ADP + phosphate + H(+)</text>
        <dbReference type="Rhea" id="RHEA:13065"/>
        <dbReference type="ChEBI" id="CHEBI:15377"/>
        <dbReference type="ChEBI" id="CHEBI:15378"/>
        <dbReference type="ChEBI" id="CHEBI:30616"/>
        <dbReference type="ChEBI" id="CHEBI:43474"/>
        <dbReference type="ChEBI" id="CHEBI:456216"/>
    </reaction>
</comment>
<reference evidence="23" key="1">
    <citation type="submission" date="2022-12" db="EMBL/GenBank/DDBJ databases">
        <title>Draft genome assemblies for two species of Escallonia (Escalloniales).</title>
        <authorList>
            <person name="Chanderbali A."/>
            <person name="Dervinis C."/>
            <person name="Anghel I."/>
            <person name="Soltis D."/>
            <person name="Soltis P."/>
            <person name="Zapata F."/>
        </authorList>
    </citation>
    <scope>NUCLEOTIDE SEQUENCE</scope>
    <source>
        <strain evidence="23">UCBG64.0493</strain>
        <tissue evidence="23">Leaf</tissue>
    </source>
</reference>
<keyword evidence="6" id="KW-0158">Chromosome</keyword>
<keyword evidence="9" id="KW-0227">DNA damage</keyword>
<dbReference type="Proteomes" id="UP001188597">
    <property type="component" value="Unassembled WGS sequence"/>
</dbReference>
<dbReference type="GO" id="GO:0006302">
    <property type="term" value="P:double-strand break repair"/>
    <property type="evidence" value="ECO:0007669"/>
    <property type="project" value="InterPro"/>
</dbReference>
<evidence type="ECO:0000313" key="23">
    <source>
        <dbReference type="EMBL" id="KAK3024074.1"/>
    </source>
</evidence>
<feature type="coiled-coil region" evidence="21">
    <location>
        <begin position="1088"/>
        <end position="1172"/>
    </location>
</feature>
<name>A0AA89B0E9_9ASTE</name>
<dbReference type="GO" id="GO:0016887">
    <property type="term" value="F:ATP hydrolysis activity"/>
    <property type="evidence" value="ECO:0007669"/>
    <property type="project" value="InterPro"/>
</dbReference>
<evidence type="ECO:0000256" key="18">
    <source>
        <dbReference type="ARBA" id="ARBA00023306"/>
    </source>
</evidence>
<feature type="coiled-coil region" evidence="21">
    <location>
        <begin position="511"/>
        <end position="561"/>
    </location>
</feature>
<evidence type="ECO:0000256" key="10">
    <source>
        <dbReference type="ARBA" id="ARBA00022801"/>
    </source>
</evidence>
<dbReference type="PANTHER" id="PTHR18867">
    <property type="entry name" value="RAD50"/>
    <property type="match status" value="1"/>
</dbReference>
<dbReference type="EMBL" id="JAVXUP010000619">
    <property type="protein sequence ID" value="KAK3024074.1"/>
    <property type="molecule type" value="Genomic_DNA"/>
</dbReference>
<evidence type="ECO:0000256" key="6">
    <source>
        <dbReference type="ARBA" id="ARBA00022454"/>
    </source>
</evidence>
<evidence type="ECO:0000256" key="16">
    <source>
        <dbReference type="ARBA" id="ARBA00023242"/>
    </source>
</evidence>
<dbReference type="GO" id="GO:0043047">
    <property type="term" value="F:single-stranded telomeric DNA binding"/>
    <property type="evidence" value="ECO:0007669"/>
    <property type="project" value="TreeGrafter"/>
</dbReference>
<evidence type="ECO:0000256" key="11">
    <source>
        <dbReference type="ARBA" id="ARBA00022833"/>
    </source>
</evidence>
<dbReference type="GO" id="GO:0003691">
    <property type="term" value="F:double-stranded telomeric DNA binding"/>
    <property type="evidence" value="ECO:0007669"/>
    <property type="project" value="TreeGrafter"/>
</dbReference>